<dbReference type="Proteomes" id="UP000646844">
    <property type="component" value="Unassembled WGS sequence"/>
</dbReference>
<dbReference type="GeneID" id="1459675"/>
<dbReference type="SUPFAM" id="SSF46785">
    <property type="entry name" value="Winged helix' DNA-binding domain"/>
    <property type="match status" value="1"/>
</dbReference>
<proteinExistence type="predicted"/>
<dbReference type="InterPro" id="IPR036390">
    <property type="entry name" value="WH_DNA-bd_sf"/>
</dbReference>
<evidence type="ECO:0000313" key="3">
    <source>
        <dbReference type="Proteomes" id="UP000646844"/>
    </source>
</evidence>
<accession>A0A832WRJ7</accession>
<organism evidence="2 3">
    <name type="scientific">Sulfurisphaera tokodaii</name>
    <dbReference type="NCBI Taxonomy" id="111955"/>
    <lineage>
        <taxon>Archaea</taxon>
        <taxon>Thermoproteota</taxon>
        <taxon>Thermoprotei</taxon>
        <taxon>Sulfolobales</taxon>
        <taxon>Sulfolobaceae</taxon>
        <taxon>Sulfurisphaera</taxon>
    </lineage>
</organism>
<dbReference type="Pfam" id="PF01978">
    <property type="entry name" value="TrmB"/>
    <property type="match status" value="1"/>
</dbReference>
<dbReference type="InterPro" id="IPR036388">
    <property type="entry name" value="WH-like_DNA-bd_sf"/>
</dbReference>
<protein>
    <submittedName>
        <fullName evidence="2">TrmB family transcriptional regulator</fullName>
    </submittedName>
</protein>
<evidence type="ECO:0000313" key="2">
    <source>
        <dbReference type="EMBL" id="HII74227.1"/>
    </source>
</evidence>
<name>A0A832WRJ7_9CREN</name>
<gene>
    <name evidence="2" type="ORF">HA332_07610</name>
</gene>
<dbReference type="PANTHER" id="PTHR34293">
    <property type="entry name" value="HTH-TYPE TRANSCRIPTIONAL REGULATOR TRMBL2"/>
    <property type="match status" value="1"/>
</dbReference>
<dbReference type="AlphaFoldDB" id="A0A832WRJ7"/>
<dbReference type="PANTHER" id="PTHR34293:SF1">
    <property type="entry name" value="HTH-TYPE TRANSCRIPTIONAL REGULATOR TRMBL2"/>
    <property type="match status" value="1"/>
</dbReference>
<sequence length="222" mass="25511">MSGELETTLMKLGFSLYEAKVYSALLSLCNSTIREISEKSGVPYQKVYDVIKSLENKGLVRIIEGRPKKVKIIDPSFALKIYRDKIVNEMDNYIKIITSFWNERRENETERSLHVKGIKTIIRIIKDLANKSNKIDVVYDNLPDWLIKILKNFDGNLTVVTSSNDLNLHGKIKIDNVKSRFIIFDDSLLVTFNGDDEIIIDSCKGCVIQAKEHFELLTYKSE</sequence>
<dbReference type="OMA" id="FWNERRE"/>
<dbReference type="InterPro" id="IPR051797">
    <property type="entry name" value="TrmB-like"/>
</dbReference>
<evidence type="ECO:0000259" key="1">
    <source>
        <dbReference type="Pfam" id="PF01978"/>
    </source>
</evidence>
<dbReference type="EMBL" id="DUJO01000034">
    <property type="protein sequence ID" value="HII74227.1"/>
    <property type="molecule type" value="Genomic_DNA"/>
</dbReference>
<reference evidence="2" key="1">
    <citation type="journal article" date="2020" name="bioRxiv">
        <title>A rank-normalized archaeal taxonomy based on genome phylogeny resolves widespread incomplete and uneven classifications.</title>
        <authorList>
            <person name="Rinke C."/>
            <person name="Chuvochina M."/>
            <person name="Mussig A.J."/>
            <person name="Chaumeil P.-A."/>
            <person name="Waite D.W."/>
            <person name="Whitman W.B."/>
            <person name="Parks D.H."/>
            <person name="Hugenholtz P."/>
        </authorList>
    </citation>
    <scope>NUCLEOTIDE SEQUENCE</scope>
    <source>
        <strain evidence="2">UBA8838</strain>
    </source>
</reference>
<dbReference type="RefSeq" id="WP_010979689.1">
    <property type="nucleotide sequence ID" value="NZ_BAABQO010000006.1"/>
</dbReference>
<comment type="caution">
    <text evidence="2">The sequence shown here is derived from an EMBL/GenBank/DDBJ whole genome shotgun (WGS) entry which is preliminary data.</text>
</comment>
<feature type="domain" description="Transcription regulator TrmB N-terminal" evidence="1">
    <location>
        <begin position="9"/>
        <end position="75"/>
    </location>
</feature>
<dbReference type="InterPro" id="IPR002831">
    <property type="entry name" value="Tscrpt_reg_TrmB_N"/>
</dbReference>
<dbReference type="Gene3D" id="1.10.10.10">
    <property type="entry name" value="Winged helix-like DNA-binding domain superfamily/Winged helix DNA-binding domain"/>
    <property type="match status" value="1"/>
</dbReference>